<gene>
    <name evidence="6" type="ORF">UFOPK1722_00735</name>
</gene>
<evidence type="ECO:0000313" key="6">
    <source>
        <dbReference type="EMBL" id="CAB4576926.1"/>
    </source>
</evidence>
<reference evidence="6" key="1">
    <citation type="submission" date="2020-05" db="EMBL/GenBank/DDBJ databases">
        <authorList>
            <person name="Chiriac C."/>
            <person name="Salcher M."/>
            <person name="Ghai R."/>
            <person name="Kavagutti S V."/>
        </authorList>
    </citation>
    <scope>NUCLEOTIDE SEQUENCE</scope>
</reference>
<dbReference type="PANTHER" id="PTHR11070">
    <property type="entry name" value="UVRD / RECB / PCRA DNA HELICASE FAMILY MEMBER"/>
    <property type="match status" value="1"/>
</dbReference>
<evidence type="ECO:0000256" key="4">
    <source>
        <dbReference type="ARBA" id="ARBA00022840"/>
    </source>
</evidence>
<dbReference type="GO" id="GO:0016787">
    <property type="term" value="F:hydrolase activity"/>
    <property type="evidence" value="ECO:0007669"/>
    <property type="project" value="UniProtKB-KW"/>
</dbReference>
<dbReference type="InterPro" id="IPR000212">
    <property type="entry name" value="DNA_helicase_UvrD/REP"/>
</dbReference>
<dbReference type="SUPFAM" id="SSF52540">
    <property type="entry name" value="P-loop containing nucleoside triphosphate hydrolases"/>
    <property type="match status" value="1"/>
</dbReference>
<dbReference type="EMBL" id="CAEZTS010000050">
    <property type="protein sequence ID" value="CAB4576926.1"/>
    <property type="molecule type" value="Genomic_DNA"/>
</dbReference>
<keyword evidence="3" id="KW-0347">Helicase</keyword>
<dbReference type="GO" id="GO:0043138">
    <property type="term" value="F:3'-5' DNA helicase activity"/>
    <property type="evidence" value="ECO:0007669"/>
    <property type="project" value="TreeGrafter"/>
</dbReference>
<dbReference type="AlphaFoldDB" id="A0A6J6EM17"/>
<dbReference type="GO" id="GO:0000725">
    <property type="term" value="P:recombinational repair"/>
    <property type="evidence" value="ECO:0007669"/>
    <property type="project" value="TreeGrafter"/>
</dbReference>
<feature type="domain" description="UvrD-like helicase ATP-binding" evidence="5">
    <location>
        <begin position="204"/>
        <end position="565"/>
    </location>
</feature>
<evidence type="ECO:0000259" key="5">
    <source>
        <dbReference type="PROSITE" id="PS51198"/>
    </source>
</evidence>
<sequence length="722" mass="78729">MTSQHPDFDEEQAHIDHAYACLEASRTDAWKMRGLTESGTGGTFQNRFERNAIDEALLKRLTDLDLGDAALVFGRIDRLADEVEGGAAIGIESFHIGRLAVSDDNREPVVVDWRAPVAEPFYRATGRDPMGLARRRHFVVQGRTLHGIEDELFGVGHLGVGTDDGLVDDAGAATQPGTGLRGYSTLLASIERGRSGQLGDIVATIQAEQDEIIRSPQGGVLVVQGGPGTGKTVVALHRAAYLLYTNRFPLEDQGVLVIGPNRVFLRYIERVLPSLGEAGVEQVVLQDLVPDVRWATTSGGAVDGPLTARVKGDERMADLVRKAVKDRQRPLREDMRFPFRHGYVRLRAEETERIIKSARRRFHRHNPACRWVENELWEAMAATWRDGEASGAQVREALKGNDDARAMIDRIWPRLTPAQLLHDLFGSKALLKLANGGRFTDDEILSLHRERSETLDDVRWTVADAALLDEARMHLGPLPRRNGKVDEADEIRTYGHIVVDEVQDLTPMQLAMVTRRSLSGSLTVVGDLAQATGAHAPSTWNDVLDHLPERKPSRVIGLSVGYRIPGQIMELATRVMHAAAPGLVAPRAVREGVAPPRIVAVSSPDRLLATVADETLSMVSSIGSGNVAVVVPDAMAEATSEFFDARGIEHGRAASAALDSGVTIVPVGLVKGLELDGVIVVEPAHIVRAEPQGMRALYVALTRSTQRLTVVHAEELPAPMRD</sequence>
<accession>A0A6J6EM17</accession>
<keyword evidence="1" id="KW-0547">Nucleotide-binding</keyword>
<dbReference type="GO" id="GO:0003677">
    <property type="term" value="F:DNA binding"/>
    <property type="evidence" value="ECO:0007669"/>
    <property type="project" value="InterPro"/>
</dbReference>
<evidence type="ECO:0000256" key="3">
    <source>
        <dbReference type="ARBA" id="ARBA00022806"/>
    </source>
</evidence>
<dbReference type="Gene3D" id="3.40.50.300">
    <property type="entry name" value="P-loop containing nucleotide triphosphate hydrolases"/>
    <property type="match status" value="3"/>
</dbReference>
<keyword evidence="2" id="KW-0378">Hydrolase</keyword>
<dbReference type="GO" id="GO:0005524">
    <property type="term" value="F:ATP binding"/>
    <property type="evidence" value="ECO:0007669"/>
    <property type="project" value="UniProtKB-KW"/>
</dbReference>
<evidence type="ECO:0000256" key="1">
    <source>
        <dbReference type="ARBA" id="ARBA00022741"/>
    </source>
</evidence>
<evidence type="ECO:0000256" key="2">
    <source>
        <dbReference type="ARBA" id="ARBA00022801"/>
    </source>
</evidence>
<dbReference type="PANTHER" id="PTHR11070:SF45">
    <property type="entry name" value="DNA 3'-5' HELICASE"/>
    <property type="match status" value="1"/>
</dbReference>
<dbReference type="InterPro" id="IPR027417">
    <property type="entry name" value="P-loop_NTPase"/>
</dbReference>
<name>A0A6J6EM17_9ZZZZ</name>
<proteinExistence type="predicted"/>
<organism evidence="6">
    <name type="scientific">freshwater metagenome</name>
    <dbReference type="NCBI Taxonomy" id="449393"/>
    <lineage>
        <taxon>unclassified sequences</taxon>
        <taxon>metagenomes</taxon>
        <taxon>ecological metagenomes</taxon>
    </lineage>
</organism>
<dbReference type="InterPro" id="IPR014016">
    <property type="entry name" value="UvrD-like_ATP-bd"/>
</dbReference>
<dbReference type="GO" id="GO:0005829">
    <property type="term" value="C:cytosol"/>
    <property type="evidence" value="ECO:0007669"/>
    <property type="project" value="TreeGrafter"/>
</dbReference>
<keyword evidence="4" id="KW-0067">ATP-binding</keyword>
<protein>
    <submittedName>
        <fullName evidence="6">Unannotated protein</fullName>
    </submittedName>
</protein>
<dbReference type="PROSITE" id="PS51198">
    <property type="entry name" value="UVRD_HELICASE_ATP_BIND"/>
    <property type="match status" value="1"/>
</dbReference>